<dbReference type="PRINTS" id="PR00502">
    <property type="entry name" value="NUDIXFAMILY"/>
</dbReference>
<keyword evidence="5" id="KW-0614">Plasmid</keyword>
<name>A0A7H1QDE1_9ACTN</name>
<dbReference type="CDD" id="cd18873">
    <property type="entry name" value="NUDIX_NadM_like"/>
    <property type="match status" value="1"/>
</dbReference>
<evidence type="ECO:0000256" key="3">
    <source>
        <dbReference type="RuleBase" id="RU003476"/>
    </source>
</evidence>
<dbReference type="KEGG" id="sgf:HEP81_08093"/>
<dbReference type="PANTHER" id="PTHR43736">
    <property type="entry name" value="ADP-RIBOSE PYROPHOSPHATASE"/>
    <property type="match status" value="1"/>
</dbReference>
<evidence type="ECO:0000313" key="5">
    <source>
        <dbReference type="EMBL" id="QNT98321.1"/>
    </source>
</evidence>
<dbReference type="InterPro" id="IPR015797">
    <property type="entry name" value="NUDIX_hydrolase-like_dom_sf"/>
</dbReference>
<geneLocation type="plasmid" evidence="5 6">
    <name>pSGRIFU2</name>
</geneLocation>
<dbReference type="GO" id="GO:0016787">
    <property type="term" value="F:hydrolase activity"/>
    <property type="evidence" value="ECO:0007669"/>
    <property type="project" value="UniProtKB-KW"/>
</dbReference>
<dbReference type="PANTHER" id="PTHR43736:SF1">
    <property type="entry name" value="DIHYDRONEOPTERIN TRIPHOSPHATE DIPHOSPHATASE"/>
    <property type="match status" value="1"/>
</dbReference>
<gene>
    <name evidence="5" type="ORF">HEP81_08093</name>
</gene>
<feature type="domain" description="Nudix hydrolase" evidence="4">
    <location>
        <begin position="9"/>
        <end position="138"/>
    </location>
</feature>
<dbReference type="InterPro" id="IPR020084">
    <property type="entry name" value="NUDIX_hydrolase_CS"/>
</dbReference>
<protein>
    <submittedName>
        <fullName evidence="5">DNA hydrolase</fullName>
    </submittedName>
</protein>
<proteinExistence type="inferred from homology"/>
<evidence type="ECO:0000313" key="6">
    <source>
        <dbReference type="Proteomes" id="UP000516422"/>
    </source>
</evidence>
<evidence type="ECO:0000259" key="4">
    <source>
        <dbReference type="PROSITE" id="PS51462"/>
    </source>
</evidence>
<dbReference type="Proteomes" id="UP000516422">
    <property type="component" value="Plasmid pSGRIFU2"/>
</dbReference>
<dbReference type="PROSITE" id="PS51462">
    <property type="entry name" value="NUDIX"/>
    <property type="match status" value="1"/>
</dbReference>
<dbReference type="Pfam" id="PF00293">
    <property type="entry name" value="NUDIX"/>
    <property type="match status" value="1"/>
</dbReference>
<organism evidence="5 6">
    <name type="scientific">Streptomyces griseofuscus</name>
    <dbReference type="NCBI Taxonomy" id="146922"/>
    <lineage>
        <taxon>Bacteria</taxon>
        <taxon>Bacillati</taxon>
        <taxon>Actinomycetota</taxon>
        <taxon>Actinomycetes</taxon>
        <taxon>Kitasatosporales</taxon>
        <taxon>Streptomycetaceae</taxon>
        <taxon>Streptomyces</taxon>
    </lineage>
</organism>
<dbReference type="Gene3D" id="3.90.79.10">
    <property type="entry name" value="Nucleoside Triphosphate Pyrophosphohydrolase"/>
    <property type="match status" value="1"/>
</dbReference>
<evidence type="ECO:0000256" key="2">
    <source>
        <dbReference type="ARBA" id="ARBA00022801"/>
    </source>
</evidence>
<comment type="similarity">
    <text evidence="1 3">Belongs to the Nudix hydrolase family.</text>
</comment>
<dbReference type="InterPro" id="IPR020476">
    <property type="entry name" value="Nudix_hydrolase"/>
</dbReference>
<evidence type="ECO:0000256" key="1">
    <source>
        <dbReference type="ARBA" id="ARBA00005582"/>
    </source>
</evidence>
<accession>A0A7H1QDE1</accession>
<dbReference type="InterPro" id="IPR000086">
    <property type="entry name" value="NUDIX_hydrolase_dom"/>
</dbReference>
<reference evidence="5 6" key="1">
    <citation type="submission" date="2020-04" db="EMBL/GenBank/DDBJ databases">
        <title>Characterization and engineering of Streptomyces griseofuscus DSM40191 as a potential heterologous host for expression of BGCs.</title>
        <authorList>
            <person name="Gren T."/>
            <person name="Whitford C.M."/>
            <person name="Mohite O.S."/>
            <person name="Joergensen T.S."/>
            <person name="Nielsen J.B."/>
            <person name="Lee S.Y."/>
            <person name="Weber T."/>
        </authorList>
    </citation>
    <scope>NUCLEOTIDE SEQUENCE [LARGE SCALE GENOMIC DNA]</scope>
    <source>
        <strain evidence="5 6">DSM 40191</strain>
        <plasmid evidence="5 6">pSGRIFU2</plasmid>
    </source>
</reference>
<dbReference type="PROSITE" id="PS00893">
    <property type="entry name" value="NUDIX_BOX"/>
    <property type="match status" value="1"/>
</dbReference>
<dbReference type="AlphaFoldDB" id="A0A7H1QDE1"/>
<keyword evidence="2 3" id="KW-0378">Hydrolase</keyword>
<dbReference type="EMBL" id="CP051008">
    <property type="protein sequence ID" value="QNT98321.1"/>
    <property type="molecule type" value="Genomic_DNA"/>
</dbReference>
<sequence length="138" mass="14720">MSTDTTPETIRYTADVVLFADRHVLLIERGWDPHAGCWALPGGHVDVGETSLQAAVRELEEEAGITVPAADLLQVGAFDAVGRDARGRYVSVAYTATLPALTEPAAGDDATAARWWPLAALPDLAFDHAEIVAEAVKR</sequence>
<dbReference type="RefSeq" id="WP_037663153.1">
    <property type="nucleotide sequence ID" value="NZ_CP051008.1"/>
</dbReference>
<dbReference type="SUPFAM" id="SSF55811">
    <property type="entry name" value="Nudix"/>
    <property type="match status" value="1"/>
</dbReference>
<dbReference type="GeneID" id="91467564"/>